<evidence type="ECO:0000256" key="8">
    <source>
        <dbReference type="ARBA" id="ARBA00023136"/>
    </source>
</evidence>
<evidence type="ECO:0000256" key="2">
    <source>
        <dbReference type="ARBA" id="ARBA00007020"/>
    </source>
</evidence>
<dbReference type="OrthoDB" id="6147888at2759"/>
<comment type="subcellular location">
    <subcellularLocation>
        <location evidence="1">Mitochondrion inner membrane</location>
        <topology evidence="1">Multi-pass membrane protein</topology>
    </subcellularLocation>
</comment>
<gene>
    <name evidence="9" type="ORF">BIW11_01094</name>
</gene>
<dbReference type="FunCoup" id="A0A1V9XJH9">
    <property type="interactions" value="1466"/>
</dbReference>
<evidence type="ECO:0000313" key="10">
    <source>
        <dbReference type="Proteomes" id="UP000192247"/>
    </source>
</evidence>
<evidence type="ECO:0000256" key="6">
    <source>
        <dbReference type="ARBA" id="ARBA00022989"/>
    </source>
</evidence>
<dbReference type="InterPro" id="IPR026571">
    <property type="entry name" value="Tmem186"/>
</dbReference>
<dbReference type="EMBL" id="MNPL01009490">
    <property type="protein sequence ID" value="OQR73700.1"/>
    <property type="molecule type" value="Genomic_DNA"/>
</dbReference>
<evidence type="ECO:0000256" key="1">
    <source>
        <dbReference type="ARBA" id="ARBA00004448"/>
    </source>
</evidence>
<keyword evidence="4 9" id="KW-0812">Transmembrane</keyword>
<dbReference type="AlphaFoldDB" id="A0A1V9XJH9"/>
<dbReference type="InParanoid" id="A0A1V9XJH9"/>
<keyword evidence="5" id="KW-0999">Mitochondrion inner membrane</keyword>
<dbReference type="PANTHER" id="PTHR13603:SF1">
    <property type="entry name" value="TRANSMEMBRANE PROTEIN 186"/>
    <property type="match status" value="1"/>
</dbReference>
<dbReference type="GO" id="GO:0005743">
    <property type="term" value="C:mitochondrial inner membrane"/>
    <property type="evidence" value="ECO:0007669"/>
    <property type="project" value="UniProtKB-SubCell"/>
</dbReference>
<evidence type="ECO:0000256" key="4">
    <source>
        <dbReference type="ARBA" id="ARBA00022692"/>
    </source>
</evidence>
<evidence type="ECO:0000256" key="3">
    <source>
        <dbReference type="ARBA" id="ARBA00014604"/>
    </source>
</evidence>
<evidence type="ECO:0000313" key="9">
    <source>
        <dbReference type="EMBL" id="OQR73700.1"/>
    </source>
</evidence>
<proteinExistence type="inferred from homology"/>
<evidence type="ECO:0000256" key="5">
    <source>
        <dbReference type="ARBA" id="ARBA00022792"/>
    </source>
</evidence>
<dbReference type="STRING" id="418985.A0A1V9XJH9"/>
<reference evidence="9 10" key="1">
    <citation type="journal article" date="2017" name="Gigascience">
        <title>Draft genome of the honey bee ectoparasitic mite, Tropilaelaps mercedesae, is shaped by the parasitic life history.</title>
        <authorList>
            <person name="Dong X."/>
            <person name="Armstrong S.D."/>
            <person name="Xia D."/>
            <person name="Makepeace B.L."/>
            <person name="Darby A.C."/>
            <person name="Kadowaki T."/>
        </authorList>
    </citation>
    <scope>NUCLEOTIDE SEQUENCE [LARGE SCALE GENOMIC DNA]</scope>
    <source>
        <strain evidence="9">Wuxi-XJTLU</strain>
    </source>
</reference>
<keyword evidence="8" id="KW-0472">Membrane</keyword>
<comment type="similarity">
    <text evidence="2">Belongs to the TMEM186 family.</text>
</comment>
<protein>
    <recommendedName>
        <fullName evidence="3">Transmembrane protein 186</fullName>
    </recommendedName>
</protein>
<accession>A0A1V9XJH9</accession>
<sequence>MLLTARAVRFLGGELRRGFAGLAHCRLPLSLNLTQCRIVTVNRRLLCHKASSSNDNQPKNTTANGPRFHGGIESYVEPAGPVPATLVDNLPVSVPEDAQSLQAKDPIEAENWTCVYRFPHIVKVTILLRVKLYQTAMTLLLTPCAYWACICGYITEGNMVIATLSSIFTSSTLLWAGFIGERLLGAVYQNDTAEKVRLAHLTFWGRRKDVVVDESDIASLTDVGEKMENIYVRIALYSRPKDPLYLFPALGGIQDAEAFERIFNVKARQPVFKVTKIK</sequence>
<comment type="caution">
    <text evidence="9">The sequence shown here is derived from an EMBL/GenBank/DDBJ whole genome shotgun (WGS) entry which is preliminary data.</text>
</comment>
<keyword evidence="6" id="KW-1133">Transmembrane helix</keyword>
<dbReference type="PANTHER" id="PTHR13603">
    <property type="entry name" value="TRANSMEMBRANE PROTEIN 186"/>
    <property type="match status" value="1"/>
</dbReference>
<evidence type="ECO:0000256" key="7">
    <source>
        <dbReference type="ARBA" id="ARBA00023128"/>
    </source>
</evidence>
<organism evidence="9 10">
    <name type="scientific">Tropilaelaps mercedesae</name>
    <dbReference type="NCBI Taxonomy" id="418985"/>
    <lineage>
        <taxon>Eukaryota</taxon>
        <taxon>Metazoa</taxon>
        <taxon>Ecdysozoa</taxon>
        <taxon>Arthropoda</taxon>
        <taxon>Chelicerata</taxon>
        <taxon>Arachnida</taxon>
        <taxon>Acari</taxon>
        <taxon>Parasitiformes</taxon>
        <taxon>Mesostigmata</taxon>
        <taxon>Gamasina</taxon>
        <taxon>Dermanyssoidea</taxon>
        <taxon>Laelapidae</taxon>
        <taxon>Tropilaelaps</taxon>
    </lineage>
</organism>
<keyword evidence="10" id="KW-1185">Reference proteome</keyword>
<name>A0A1V9XJH9_9ACAR</name>
<keyword evidence="7" id="KW-0496">Mitochondrion</keyword>
<dbReference type="Proteomes" id="UP000192247">
    <property type="component" value="Unassembled WGS sequence"/>
</dbReference>